<keyword evidence="2" id="KW-1185">Reference proteome</keyword>
<evidence type="ECO:0000313" key="1">
    <source>
        <dbReference type="EMBL" id="CAB4010280.1"/>
    </source>
</evidence>
<evidence type="ECO:0000313" key="2">
    <source>
        <dbReference type="Proteomes" id="UP001152795"/>
    </source>
</evidence>
<gene>
    <name evidence="1" type="ORF">PACLA_8A027353</name>
</gene>
<organism evidence="1 2">
    <name type="scientific">Paramuricea clavata</name>
    <name type="common">Red gorgonian</name>
    <name type="synonym">Violescent sea-whip</name>
    <dbReference type="NCBI Taxonomy" id="317549"/>
    <lineage>
        <taxon>Eukaryota</taxon>
        <taxon>Metazoa</taxon>
        <taxon>Cnidaria</taxon>
        <taxon>Anthozoa</taxon>
        <taxon>Octocorallia</taxon>
        <taxon>Malacalcyonacea</taxon>
        <taxon>Plexauridae</taxon>
        <taxon>Paramuricea</taxon>
    </lineage>
</organism>
<dbReference type="EMBL" id="CACRXK020006736">
    <property type="protein sequence ID" value="CAB4010280.1"/>
    <property type="molecule type" value="Genomic_DNA"/>
</dbReference>
<sequence length="117" mass="13848">MPLVKEALFKIVELSKKTVHLEIRDLQWKEVEDEILEECDAAYKVGKASRCCEKRNRGEQMCPRNIRVVRVTGRILAEVHPRITGKESYPPYMLESVRWLLTLPECNWTEAHRRNWV</sequence>
<proteinExistence type="predicted"/>
<protein>
    <submittedName>
        <fullName evidence="1">Uncharacterized protein</fullName>
    </submittedName>
</protein>
<comment type="caution">
    <text evidence="1">The sequence shown here is derived from an EMBL/GenBank/DDBJ whole genome shotgun (WGS) entry which is preliminary data.</text>
</comment>
<name>A0A6S7I391_PARCT</name>
<accession>A0A6S7I391</accession>
<dbReference type="Proteomes" id="UP001152795">
    <property type="component" value="Unassembled WGS sequence"/>
</dbReference>
<dbReference type="AlphaFoldDB" id="A0A6S7I391"/>
<reference evidence="1" key="1">
    <citation type="submission" date="2020-04" db="EMBL/GenBank/DDBJ databases">
        <authorList>
            <person name="Alioto T."/>
            <person name="Alioto T."/>
            <person name="Gomez Garrido J."/>
        </authorList>
    </citation>
    <scope>NUCLEOTIDE SEQUENCE</scope>
    <source>
        <strain evidence="1">A484AB</strain>
    </source>
</reference>